<accession>A0A2T7PLW2</accession>
<dbReference type="AlphaFoldDB" id="A0A2T7PLW2"/>
<protein>
    <submittedName>
        <fullName evidence="1">Uncharacterized protein</fullName>
    </submittedName>
</protein>
<evidence type="ECO:0000313" key="2">
    <source>
        <dbReference type="Proteomes" id="UP000245119"/>
    </source>
</evidence>
<organism evidence="1 2">
    <name type="scientific">Pomacea canaliculata</name>
    <name type="common">Golden apple snail</name>
    <dbReference type="NCBI Taxonomy" id="400727"/>
    <lineage>
        <taxon>Eukaryota</taxon>
        <taxon>Metazoa</taxon>
        <taxon>Spiralia</taxon>
        <taxon>Lophotrochozoa</taxon>
        <taxon>Mollusca</taxon>
        <taxon>Gastropoda</taxon>
        <taxon>Caenogastropoda</taxon>
        <taxon>Architaenioglossa</taxon>
        <taxon>Ampullarioidea</taxon>
        <taxon>Ampullariidae</taxon>
        <taxon>Pomacea</taxon>
    </lineage>
</organism>
<proteinExistence type="predicted"/>
<reference evidence="1 2" key="1">
    <citation type="submission" date="2018-04" db="EMBL/GenBank/DDBJ databases">
        <title>The genome of golden apple snail Pomacea canaliculata provides insight into stress tolerance and invasive adaptation.</title>
        <authorList>
            <person name="Liu C."/>
            <person name="Liu B."/>
            <person name="Ren Y."/>
            <person name="Zhang Y."/>
            <person name="Wang H."/>
            <person name="Li S."/>
            <person name="Jiang F."/>
            <person name="Yin L."/>
            <person name="Zhang G."/>
            <person name="Qian W."/>
            <person name="Fan W."/>
        </authorList>
    </citation>
    <scope>NUCLEOTIDE SEQUENCE [LARGE SCALE GENOMIC DNA]</scope>
    <source>
        <strain evidence="1">SZHN2017</strain>
        <tissue evidence="1">Muscle</tissue>
    </source>
</reference>
<sequence>MSHDRKYLSVITGAGGTDPLVSYLETGVVTSALGQPSRLPLSLSRHKEADWGQGFGFTSSVQPEYFPAGQLIQAWREITHHFYFSPQELISWKVSGGSYSLSVTPCARLKPVQRCVADAPLPHLLSPPTVDSLATSLTEGPRQT</sequence>
<evidence type="ECO:0000313" key="1">
    <source>
        <dbReference type="EMBL" id="PVD34409.1"/>
    </source>
</evidence>
<comment type="caution">
    <text evidence="1">The sequence shown here is derived from an EMBL/GenBank/DDBJ whole genome shotgun (WGS) entry which is preliminary data.</text>
</comment>
<name>A0A2T7PLW2_POMCA</name>
<dbReference type="EMBL" id="PZQS01000003">
    <property type="protein sequence ID" value="PVD34409.1"/>
    <property type="molecule type" value="Genomic_DNA"/>
</dbReference>
<gene>
    <name evidence="1" type="ORF">C0Q70_05681</name>
</gene>
<keyword evidence="2" id="KW-1185">Reference proteome</keyword>
<dbReference type="Proteomes" id="UP000245119">
    <property type="component" value="Linkage Group LG3"/>
</dbReference>